<name>A0A6G4UCJ5_9ACTN</name>
<dbReference type="PANTHER" id="PTHR35525">
    <property type="entry name" value="BLL6575 PROTEIN"/>
    <property type="match status" value="1"/>
</dbReference>
<accession>A0A6G4UCJ5</accession>
<dbReference type="Pfam" id="PF11706">
    <property type="entry name" value="zf-CGNR"/>
    <property type="match status" value="1"/>
</dbReference>
<evidence type="ECO:0000313" key="3">
    <source>
        <dbReference type="Proteomes" id="UP000481583"/>
    </source>
</evidence>
<evidence type="ECO:0000313" key="2">
    <source>
        <dbReference type="EMBL" id="NGN69396.1"/>
    </source>
</evidence>
<dbReference type="Pfam" id="PF07336">
    <property type="entry name" value="ABATE"/>
    <property type="match status" value="1"/>
</dbReference>
<comment type="caution">
    <text evidence="2">The sequence shown here is derived from an EMBL/GenBank/DDBJ whole genome shotgun (WGS) entry which is preliminary data.</text>
</comment>
<gene>
    <name evidence="2" type="ORF">G5C51_36600</name>
</gene>
<dbReference type="InterPro" id="IPR023286">
    <property type="entry name" value="ABATE_dom_sf"/>
</dbReference>
<protein>
    <submittedName>
        <fullName evidence="2">CGNR zinc finger domain-containing protein</fullName>
    </submittedName>
</protein>
<keyword evidence="3" id="KW-1185">Reference proteome</keyword>
<organism evidence="2 3">
    <name type="scientific">Streptomyces coryli</name>
    <dbReference type="NCBI Taxonomy" id="1128680"/>
    <lineage>
        <taxon>Bacteria</taxon>
        <taxon>Bacillati</taxon>
        <taxon>Actinomycetota</taxon>
        <taxon>Actinomycetes</taxon>
        <taxon>Kitasatosporales</taxon>
        <taxon>Streptomycetaceae</taxon>
        <taxon>Streptomyces</taxon>
    </lineage>
</organism>
<reference evidence="2 3" key="1">
    <citation type="submission" date="2020-02" db="EMBL/GenBank/DDBJ databases">
        <title>Whole-genome analyses of novel actinobacteria.</title>
        <authorList>
            <person name="Sahin N."/>
        </authorList>
    </citation>
    <scope>NUCLEOTIDE SEQUENCE [LARGE SCALE GENOMIC DNA]</scope>
    <source>
        <strain evidence="2 3">A7024</strain>
    </source>
</reference>
<dbReference type="PANTHER" id="PTHR35525:SF3">
    <property type="entry name" value="BLL6575 PROTEIN"/>
    <property type="match status" value="1"/>
</dbReference>
<dbReference type="RefSeq" id="WP_165244297.1">
    <property type="nucleotide sequence ID" value="NZ_JAAKZV010000290.1"/>
</dbReference>
<dbReference type="Gene3D" id="1.10.3300.10">
    <property type="entry name" value="Jann2411-like domain"/>
    <property type="match status" value="1"/>
</dbReference>
<proteinExistence type="predicted"/>
<dbReference type="InterPro" id="IPR010852">
    <property type="entry name" value="ABATE"/>
</dbReference>
<dbReference type="AlphaFoldDB" id="A0A6G4UCJ5"/>
<feature type="domain" description="Zinc finger CGNR" evidence="1">
    <location>
        <begin position="138"/>
        <end position="178"/>
    </location>
</feature>
<dbReference type="InterPro" id="IPR021005">
    <property type="entry name" value="Znf_CGNR"/>
</dbReference>
<dbReference type="Proteomes" id="UP000481583">
    <property type="component" value="Unassembled WGS sequence"/>
</dbReference>
<dbReference type="SUPFAM" id="SSF160904">
    <property type="entry name" value="Jann2411-like"/>
    <property type="match status" value="1"/>
</dbReference>
<dbReference type="EMBL" id="JAAKZV010000290">
    <property type="protein sequence ID" value="NGN69396.1"/>
    <property type="molecule type" value="Genomic_DNA"/>
</dbReference>
<evidence type="ECO:0000259" key="1">
    <source>
        <dbReference type="Pfam" id="PF11706"/>
    </source>
</evidence>
<sequence>MTTDGFRPAQRILDLANAVREDPAIDRAGLAAVLAEHGETPADLADFTDAAARELRAAIIRLTEDVLAEPDPDRAARALNAVFEESGARPRLTRHGGRSPWHLHTDRGDDAGWADWLLASSALALAQIFTEHGRPAWGECAAQDCTRLFLGTGPGAPRRYCSTRCASRTRVAAHRRRQG</sequence>